<reference evidence="2" key="2">
    <citation type="submission" date="2010-07" db="EMBL/GenBank/DDBJ databases">
        <authorList>
            <consortium name="The Broad Institute Genome Sequencing Platform"/>
            <consortium name="Broad Institute Genome Sequencing Center for Infectious Disease"/>
            <person name="Ma L.-J."/>
            <person name="Dead R."/>
            <person name="Young S."/>
            <person name="Zeng Q."/>
            <person name="Koehrsen M."/>
            <person name="Alvarado L."/>
            <person name="Berlin A."/>
            <person name="Chapman S.B."/>
            <person name="Chen Z."/>
            <person name="Freedman E."/>
            <person name="Gellesch M."/>
            <person name="Goldberg J."/>
            <person name="Griggs A."/>
            <person name="Gujja S."/>
            <person name="Heilman E.R."/>
            <person name="Heiman D."/>
            <person name="Hepburn T."/>
            <person name="Howarth C."/>
            <person name="Jen D."/>
            <person name="Larson L."/>
            <person name="Mehta T."/>
            <person name="Neiman D."/>
            <person name="Pearson M."/>
            <person name="Roberts A."/>
            <person name="Saif S."/>
            <person name="Shea T."/>
            <person name="Shenoy N."/>
            <person name="Sisk P."/>
            <person name="Stolte C."/>
            <person name="Sykes S."/>
            <person name="Walk T."/>
            <person name="White J."/>
            <person name="Yandava C."/>
            <person name="Haas B."/>
            <person name="Nusbaum C."/>
            <person name="Birren B."/>
        </authorList>
    </citation>
    <scope>NUCLEOTIDE SEQUENCE</scope>
    <source>
        <strain evidence="2">R3-111a-1</strain>
    </source>
</reference>
<feature type="region of interest" description="Disordered" evidence="1">
    <location>
        <begin position="1"/>
        <end position="31"/>
    </location>
</feature>
<evidence type="ECO:0000313" key="2">
    <source>
        <dbReference type="EMBL" id="EJT82118.1"/>
    </source>
</evidence>
<evidence type="ECO:0000313" key="4">
    <source>
        <dbReference type="Proteomes" id="UP000006039"/>
    </source>
</evidence>
<dbReference type="VEuPathDB" id="FungiDB:GGTG_02092"/>
<keyword evidence="4" id="KW-1185">Reference proteome</keyword>
<evidence type="ECO:0000313" key="3">
    <source>
        <dbReference type="EnsemblFungi" id="EJT82118"/>
    </source>
</evidence>
<evidence type="ECO:0000256" key="1">
    <source>
        <dbReference type="SAM" id="MobiDB-lite"/>
    </source>
</evidence>
<feature type="region of interest" description="Disordered" evidence="1">
    <location>
        <begin position="167"/>
        <end position="206"/>
    </location>
</feature>
<dbReference type="GeneID" id="20342550"/>
<sequence>MTDGLCASLTAGENSGSRSRPESEEQLWATPRGRDLKVCAAETDKTGQVTVTGCELPPGPETDRLPALGATWDLSPRLPLPKTVKRLHKSRCPGRGQPAREQPAHVPQPRRGWPAGSSLWQHQALPLSCRALELRSGKACAHPNASLGANRTLAGLPRSQAELLRTSRAHPPSSGPAHRLALRTASSPAAHKHPPQPAPLDRKTARPQLLAAPSNYRLTAATKETPKEFPGTDLALALPHL</sequence>
<gene>
    <name evidence="3" type="primary">20342550</name>
    <name evidence="2" type="ORF">GGTG_02092</name>
</gene>
<organism evidence="2">
    <name type="scientific">Gaeumannomyces tritici (strain R3-111a-1)</name>
    <name type="common">Wheat and barley take-all root rot fungus</name>
    <name type="synonym">Gaeumannomyces graminis var. tritici</name>
    <dbReference type="NCBI Taxonomy" id="644352"/>
    <lineage>
        <taxon>Eukaryota</taxon>
        <taxon>Fungi</taxon>
        <taxon>Dikarya</taxon>
        <taxon>Ascomycota</taxon>
        <taxon>Pezizomycotina</taxon>
        <taxon>Sordariomycetes</taxon>
        <taxon>Sordariomycetidae</taxon>
        <taxon>Magnaporthales</taxon>
        <taxon>Magnaporthaceae</taxon>
        <taxon>Gaeumannomyces</taxon>
    </lineage>
</organism>
<dbReference type="Proteomes" id="UP000006039">
    <property type="component" value="Unassembled WGS sequence"/>
</dbReference>
<feature type="region of interest" description="Disordered" evidence="1">
    <location>
        <begin position="88"/>
        <end position="116"/>
    </location>
</feature>
<reference evidence="2" key="3">
    <citation type="submission" date="2010-09" db="EMBL/GenBank/DDBJ databases">
        <title>Annotation of Gaeumannomyces graminis var. tritici R3-111a-1.</title>
        <authorList>
            <consortium name="The Broad Institute Genome Sequencing Platform"/>
            <person name="Ma L.-J."/>
            <person name="Dead R."/>
            <person name="Young S.K."/>
            <person name="Zeng Q."/>
            <person name="Gargeya S."/>
            <person name="Fitzgerald M."/>
            <person name="Haas B."/>
            <person name="Abouelleil A."/>
            <person name="Alvarado L."/>
            <person name="Arachchi H.M."/>
            <person name="Berlin A."/>
            <person name="Brown A."/>
            <person name="Chapman S.B."/>
            <person name="Chen Z."/>
            <person name="Dunbar C."/>
            <person name="Freedman E."/>
            <person name="Gearin G."/>
            <person name="Gellesch M."/>
            <person name="Goldberg J."/>
            <person name="Griggs A."/>
            <person name="Gujja S."/>
            <person name="Heiman D."/>
            <person name="Howarth C."/>
            <person name="Larson L."/>
            <person name="Lui A."/>
            <person name="MacDonald P.J.P."/>
            <person name="Mehta T."/>
            <person name="Montmayeur A."/>
            <person name="Murphy C."/>
            <person name="Neiman D."/>
            <person name="Pearson M."/>
            <person name="Priest M."/>
            <person name="Roberts A."/>
            <person name="Saif S."/>
            <person name="Shea T."/>
            <person name="Shenoy N."/>
            <person name="Sisk P."/>
            <person name="Stolte C."/>
            <person name="Sykes S."/>
            <person name="Yandava C."/>
            <person name="Wortman J."/>
            <person name="Nusbaum C."/>
            <person name="Birren B."/>
        </authorList>
    </citation>
    <scope>NUCLEOTIDE SEQUENCE</scope>
    <source>
        <strain evidence="2">R3-111a-1</strain>
    </source>
</reference>
<dbReference type="EnsemblFungi" id="EJT82118">
    <property type="protein sequence ID" value="EJT82118"/>
    <property type="gene ID" value="GGTG_02092"/>
</dbReference>
<dbReference type="HOGENOM" id="CLU_1151850_0_0_1"/>
<protein>
    <submittedName>
        <fullName evidence="2 3">Uncharacterized protein</fullName>
    </submittedName>
</protein>
<accession>J3NLE3</accession>
<reference evidence="3" key="4">
    <citation type="journal article" date="2015" name="G3 (Bethesda)">
        <title>Genome sequences of three phytopathogenic species of the Magnaporthaceae family of fungi.</title>
        <authorList>
            <person name="Okagaki L.H."/>
            <person name="Nunes C.C."/>
            <person name="Sailsbery J."/>
            <person name="Clay B."/>
            <person name="Brown D."/>
            <person name="John T."/>
            <person name="Oh Y."/>
            <person name="Young N."/>
            <person name="Fitzgerald M."/>
            <person name="Haas B.J."/>
            <person name="Zeng Q."/>
            <person name="Young S."/>
            <person name="Adiconis X."/>
            <person name="Fan L."/>
            <person name="Levin J.Z."/>
            <person name="Mitchell T.K."/>
            <person name="Okubara P.A."/>
            <person name="Farman M.L."/>
            <person name="Kohn L.M."/>
            <person name="Birren B."/>
            <person name="Ma L.-J."/>
            <person name="Dean R.A."/>
        </authorList>
    </citation>
    <scope>NUCLEOTIDE SEQUENCE</scope>
    <source>
        <strain evidence="3">R3-111a-1</strain>
    </source>
</reference>
<dbReference type="AlphaFoldDB" id="J3NLE3"/>
<reference evidence="4" key="1">
    <citation type="submission" date="2010-07" db="EMBL/GenBank/DDBJ databases">
        <title>The genome sequence of Gaeumannomyces graminis var. tritici strain R3-111a-1.</title>
        <authorList>
            <consortium name="The Broad Institute Genome Sequencing Platform"/>
            <person name="Ma L.-J."/>
            <person name="Dead R."/>
            <person name="Young S."/>
            <person name="Zeng Q."/>
            <person name="Koehrsen M."/>
            <person name="Alvarado L."/>
            <person name="Berlin A."/>
            <person name="Chapman S.B."/>
            <person name="Chen Z."/>
            <person name="Freedman E."/>
            <person name="Gellesch M."/>
            <person name="Goldberg J."/>
            <person name="Griggs A."/>
            <person name="Gujja S."/>
            <person name="Heilman E.R."/>
            <person name="Heiman D."/>
            <person name="Hepburn T."/>
            <person name="Howarth C."/>
            <person name="Jen D."/>
            <person name="Larson L."/>
            <person name="Mehta T."/>
            <person name="Neiman D."/>
            <person name="Pearson M."/>
            <person name="Roberts A."/>
            <person name="Saif S."/>
            <person name="Shea T."/>
            <person name="Shenoy N."/>
            <person name="Sisk P."/>
            <person name="Stolte C."/>
            <person name="Sykes S."/>
            <person name="Walk T."/>
            <person name="White J."/>
            <person name="Yandava C."/>
            <person name="Haas B."/>
            <person name="Nusbaum C."/>
            <person name="Birren B."/>
        </authorList>
    </citation>
    <scope>NUCLEOTIDE SEQUENCE [LARGE SCALE GENOMIC DNA]</scope>
    <source>
        <strain evidence="4">R3-111a-1</strain>
    </source>
</reference>
<dbReference type="EMBL" id="GL385395">
    <property type="protein sequence ID" value="EJT82118.1"/>
    <property type="molecule type" value="Genomic_DNA"/>
</dbReference>
<proteinExistence type="predicted"/>
<reference evidence="3" key="5">
    <citation type="submission" date="2018-04" db="UniProtKB">
        <authorList>
            <consortium name="EnsemblFungi"/>
        </authorList>
    </citation>
    <scope>IDENTIFICATION</scope>
    <source>
        <strain evidence="3">R3-111a-1</strain>
    </source>
</reference>
<name>J3NLE3_GAET3</name>
<dbReference type="RefSeq" id="XP_009218127.1">
    <property type="nucleotide sequence ID" value="XM_009219863.1"/>
</dbReference>